<keyword evidence="1" id="KW-0805">Transcription regulation</keyword>
<dbReference type="PANTHER" id="PTHR43537">
    <property type="entry name" value="TRANSCRIPTIONAL REGULATOR, GNTR FAMILY"/>
    <property type="match status" value="1"/>
</dbReference>
<dbReference type="EMBL" id="BMRJ01000001">
    <property type="protein sequence ID" value="GGR19565.1"/>
    <property type="molecule type" value="Genomic_DNA"/>
</dbReference>
<accession>A0A918CEG9</accession>
<sequence length="232" mass="25167">MTLGAVSVTIPPRRALVDDVYDALLSLLMDQEIAPGARLSIDGVARQLDVSPTPVREALTRLEAEGLVLREARKGYTAAELLDAEGLDQLYELRILLEPRAARLATARLDAAARGELAAQLRGMRQAAASDGAEAGFRNYRDFAERDAAFHHTIARASGNPLLADAITRLRSHVHLYRLYFQHGIADDTADEHAAILTALEAGDADAAELAMRTHLETSRARLVPRADEAAE</sequence>
<dbReference type="InterPro" id="IPR036390">
    <property type="entry name" value="WH_DNA-bd_sf"/>
</dbReference>
<dbReference type="Pfam" id="PF00392">
    <property type="entry name" value="GntR"/>
    <property type="match status" value="1"/>
</dbReference>
<dbReference type="RefSeq" id="WP_189084255.1">
    <property type="nucleotide sequence ID" value="NZ_BMRJ01000001.1"/>
</dbReference>
<comment type="caution">
    <text evidence="5">The sequence shown here is derived from an EMBL/GenBank/DDBJ whole genome shotgun (WGS) entry which is preliminary data.</text>
</comment>
<dbReference type="InterPro" id="IPR008920">
    <property type="entry name" value="TF_FadR/GntR_C"/>
</dbReference>
<dbReference type="Pfam" id="PF07729">
    <property type="entry name" value="FCD"/>
    <property type="match status" value="1"/>
</dbReference>
<dbReference type="CDD" id="cd07377">
    <property type="entry name" value="WHTH_GntR"/>
    <property type="match status" value="1"/>
</dbReference>
<evidence type="ECO:0000256" key="2">
    <source>
        <dbReference type="ARBA" id="ARBA00023125"/>
    </source>
</evidence>
<evidence type="ECO:0000256" key="1">
    <source>
        <dbReference type="ARBA" id="ARBA00023015"/>
    </source>
</evidence>
<dbReference type="AlphaFoldDB" id="A0A918CEG9"/>
<dbReference type="InterPro" id="IPR036388">
    <property type="entry name" value="WH-like_DNA-bd_sf"/>
</dbReference>
<dbReference type="GO" id="GO:0003677">
    <property type="term" value="F:DNA binding"/>
    <property type="evidence" value="ECO:0007669"/>
    <property type="project" value="UniProtKB-KW"/>
</dbReference>
<dbReference type="SUPFAM" id="SSF46785">
    <property type="entry name" value="Winged helix' DNA-binding domain"/>
    <property type="match status" value="1"/>
</dbReference>
<dbReference type="SUPFAM" id="SSF48008">
    <property type="entry name" value="GntR ligand-binding domain-like"/>
    <property type="match status" value="1"/>
</dbReference>
<dbReference type="InterPro" id="IPR011711">
    <property type="entry name" value="GntR_C"/>
</dbReference>
<organism evidence="5 6">
    <name type="scientific">Agromyces mediolanus</name>
    <name type="common">Corynebacterium mediolanum</name>
    <dbReference type="NCBI Taxonomy" id="41986"/>
    <lineage>
        <taxon>Bacteria</taxon>
        <taxon>Bacillati</taxon>
        <taxon>Actinomycetota</taxon>
        <taxon>Actinomycetes</taxon>
        <taxon>Micrococcales</taxon>
        <taxon>Microbacteriaceae</taxon>
        <taxon>Agromyces</taxon>
    </lineage>
</organism>
<dbReference type="Gene3D" id="1.20.120.530">
    <property type="entry name" value="GntR ligand-binding domain-like"/>
    <property type="match status" value="1"/>
</dbReference>
<reference evidence="5" key="1">
    <citation type="journal article" date="2014" name="Int. J. Syst. Evol. Microbiol.">
        <title>Complete genome sequence of Corynebacterium casei LMG S-19264T (=DSM 44701T), isolated from a smear-ripened cheese.</title>
        <authorList>
            <consortium name="US DOE Joint Genome Institute (JGI-PGF)"/>
            <person name="Walter F."/>
            <person name="Albersmeier A."/>
            <person name="Kalinowski J."/>
            <person name="Ruckert C."/>
        </authorList>
    </citation>
    <scope>NUCLEOTIDE SEQUENCE</scope>
    <source>
        <strain evidence="5">JCM 3346</strain>
    </source>
</reference>
<reference evidence="5" key="2">
    <citation type="submission" date="2020-09" db="EMBL/GenBank/DDBJ databases">
        <authorList>
            <person name="Sun Q."/>
            <person name="Ohkuma M."/>
        </authorList>
    </citation>
    <scope>NUCLEOTIDE SEQUENCE</scope>
    <source>
        <strain evidence="5">JCM 3346</strain>
    </source>
</reference>
<feature type="domain" description="HTH gntR-type" evidence="4">
    <location>
        <begin position="14"/>
        <end position="81"/>
    </location>
</feature>
<name>A0A918CEG9_AGRME</name>
<dbReference type="InterPro" id="IPR000524">
    <property type="entry name" value="Tscrpt_reg_HTH_GntR"/>
</dbReference>
<dbReference type="Proteomes" id="UP000610303">
    <property type="component" value="Unassembled WGS sequence"/>
</dbReference>
<keyword evidence="2" id="KW-0238">DNA-binding</keyword>
<proteinExistence type="predicted"/>
<evidence type="ECO:0000259" key="4">
    <source>
        <dbReference type="PROSITE" id="PS50949"/>
    </source>
</evidence>
<evidence type="ECO:0000313" key="5">
    <source>
        <dbReference type="EMBL" id="GGR19565.1"/>
    </source>
</evidence>
<evidence type="ECO:0000313" key="6">
    <source>
        <dbReference type="Proteomes" id="UP000610303"/>
    </source>
</evidence>
<keyword evidence="6" id="KW-1185">Reference proteome</keyword>
<dbReference type="PANTHER" id="PTHR43537:SF45">
    <property type="entry name" value="GNTR FAMILY REGULATORY PROTEIN"/>
    <property type="match status" value="1"/>
</dbReference>
<gene>
    <name evidence="5" type="ORF">GCM10010196_10950</name>
</gene>
<dbReference type="SMART" id="SM00895">
    <property type="entry name" value="FCD"/>
    <property type="match status" value="1"/>
</dbReference>
<keyword evidence="3" id="KW-0804">Transcription</keyword>
<dbReference type="SMART" id="SM00345">
    <property type="entry name" value="HTH_GNTR"/>
    <property type="match status" value="1"/>
</dbReference>
<dbReference type="GO" id="GO:0003700">
    <property type="term" value="F:DNA-binding transcription factor activity"/>
    <property type="evidence" value="ECO:0007669"/>
    <property type="project" value="InterPro"/>
</dbReference>
<dbReference type="PROSITE" id="PS50949">
    <property type="entry name" value="HTH_GNTR"/>
    <property type="match status" value="1"/>
</dbReference>
<protein>
    <submittedName>
        <fullName evidence="5">GntR family transcriptional regulator</fullName>
    </submittedName>
</protein>
<dbReference type="Gene3D" id="1.10.10.10">
    <property type="entry name" value="Winged helix-like DNA-binding domain superfamily/Winged helix DNA-binding domain"/>
    <property type="match status" value="1"/>
</dbReference>
<evidence type="ECO:0000256" key="3">
    <source>
        <dbReference type="ARBA" id="ARBA00023163"/>
    </source>
</evidence>